<organism evidence="7 8">
    <name type="scientific">Pocillopora damicornis</name>
    <name type="common">Cauliflower coral</name>
    <name type="synonym">Millepora damicornis</name>
    <dbReference type="NCBI Taxonomy" id="46731"/>
    <lineage>
        <taxon>Eukaryota</taxon>
        <taxon>Metazoa</taxon>
        <taxon>Cnidaria</taxon>
        <taxon>Anthozoa</taxon>
        <taxon>Hexacorallia</taxon>
        <taxon>Scleractinia</taxon>
        <taxon>Astrocoeniina</taxon>
        <taxon>Pocilloporidae</taxon>
        <taxon>Pocillopora</taxon>
    </lineage>
</organism>
<protein>
    <recommendedName>
        <fullName evidence="5">Haloacid dehalogenase-like hydrolase domain-containing protein 2</fullName>
    </recommendedName>
</protein>
<dbReference type="GO" id="GO:0005737">
    <property type="term" value="C:cytoplasm"/>
    <property type="evidence" value="ECO:0007669"/>
    <property type="project" value="TreeGrafter"/>
</dbReference>
<dbReference type="PROSITE" id="PS50801">
    <property type="entry name" value="STAS"/>
    <property type="match status" value="1"/>
</dbReference>
<dbReference type="STRING" id="46731.A0A3M6UK46"/>
<evidence type="ECO:0000256" key="2">
    <source>
        <dbReference type="ARBA" id="ARBA00007958"/>
    </source>
</evidence>
<dbReference type="NCBIfam" id="TIGR01458">
    <property type="entry name" value="HAD-SF-IIA-hyp3"/>
    <property type="match status" value="1"/>
</dbReference>
<dbReference type="Pfam" id="PF13344">
    <property type="entry name" value="Hydrolase_6"/>
    <property type="match status" value="1"/>
</dbReference>
<dbReference type="InterPro" id="IPR006357">
    <property type="entry name" value="HAD-SF_hydro_IIA"/>
</dbReference>
<proteinExistence type="inferred from homology"/>
<dbReference type="PANTHER" id="PTHR19288">
    <property type="entry name" value="4-NITROPHENYLPHOSPHATASE-RELATED"/>
    <property type="match status" value="1"/>
</dbReference>
<comment type="caution">
    <text evidence="7">The sequence shown here is derived from an EMBL/GenBank/DDBJ whole genome shotgun (WGS) entry which is preliminary data.</text>
</comment>
<dbReference type="GO" id="GO:0046872">
    <property type="term" value="F:metal ion binding"/>
    <property type="evidence" value="ECO:0007669"/>
    <property type="project" value="UniProtKB-KW"/>
</dbReference>
<dbReference type="InterPro" id="IPR023214">
    <property type="entry name" value="HAD_sf"/>
</dbReference>
<accession>A0A3M6UK46</accession>
<dbReference type="GO" id="GO:0016791">
    <property type="term" value="F:phosphatase activity"/>
    <property type="evidence" value="ECO:0007669"/>
    <property type="project" value="InterPro"/>
</dbReference>
<comment type="similarity">
    <text evidence="2">Belongs to the HAD-like hydrolase superfamily.</text>
</comment>
<dbReference type="Pfam" id="PF13242">
    <property type="entry name" value="Hydrolase_like"/>
    <property type="match status" value="1"/>
</dbReference>
<dbReference type="SUPFAM" id="SSF56784">
    <property type="entry name" value="HAD-like"/>
    <property type="match status" value="1"/>
</dbReference>
<reference evidence="7 8" key="1">
    <citation type="journal article" date="2018" name="Sci. Rep.">
        <title>Comparative analysis of the Pocillopora damicornis genome highlights role of immune system in coral evolution.</title>
        <authorList>
            <person name="Cunning R."/>
            <person name="Bay R.A."/>
            <person name="Gillette P."/>
            <person name="Baker A.C."/>
            <person name="Traylor-Knowles N."/>
        </authorList>
    </citation>
    <scope>NUCLEOTIDE SEQUENCE [LARGE SCALE GENOMIC DNA]</scope>
    <source>
        <strain evidence="7">RSMAS</strain>
        <tissue evidence="7">Whole animal</tissue>
    </source>
</reference>
<comment type="cofactor">
    <cofactor evidence="1">
        <name>Mg(2+)</name>
        <dbReference type="ChEBI" id="CHEBI:18420"/>
    </cofactor>
</comment>
<sequence>MRDWEPAGNSKFKMAAKIRGVLIDLSGTIHVENSVIPGSIQALKRLRESGVTVRFVTNTTKESKGTLLKRLTGIGFDIQAEEVFTSLTAARRLIDQRSLRPMLLLQSDAIEDFKGVDVNDPNAVVVGLAPDCFNYEILNKAFRLLLEGCPLIAIHKVRYYKKGDGLALGPGPFVTALEFATDVKAEVVGKPQASFFRQALSEIGCDVQSAVMIGDDARDDIGGAESIGIKGFLVQTGKYRDGDEHHLEKPPFAVCKDFSAAVDQILALL</sequence>
<feature type="domain" description="STAS" evidence="6">
    <location>
        <begin position="1"/>
        <end position="94"/>
    </location>
</feature>
<dbReference type="AlphaFoldDB" id="A0A3M6UK46"/>
<dbReference type="Proteomes" id="UP000275408">
    <property type="component" value="Unassembled WGS sequence"/>
</dbReference>
<keyword evidence="8" id="KW-1185">Reference proteome</keyword>
<evidence type="ECO:0000313" key="7">
    <source>
        <dbReference type="EMBL" id="RMX54017.1"/>
    </source>
</evidence>
<name>A0A3M6UK46_POCDA</name>
<keyword evidence="3" id="KW-0479">Metal-binding</keyword>
<evidence type="ECO:0000256" key="4">
    <source>
        <dbReference type="ARBA" id="ARBA00022842"/>
    </source>
</evidence>
<evidence type="ECO:0000256" key="1">
    <source>
        <dbReference type="ARBA" id="ARBA00001946"/>
    </source>
</evidence>
<gene>
    <name evidence="7" type="ORF">pdam_00013685</name>
</gene>
<keyword evidence="4" id="KW-0460">Magnesium</keyword>
<dbReference type="InterPro" id="IPR006355">
    <property type="entry name" value="LHPP/HDHD2"/>
</dbReference>
<dbReference type="FunFam" id="3.40.50.1000:FF:000060">
    <property type="entry name" value="Haloacid dehalogenase-like hydrolase domain-containing protein 2"/>
    <property type="match status" value="1"/>
</dbReference>
<dbReference type="NCBIfam" id="TIGR01460">
    <property type="entry name" value="HAD-SF-IIA"/>
    <property type="match status" value="1"/>
</dbReference>
<evidence type="ECO:0000256" key="3">
    <source>
        <dbReference type="ARBA" id="ARBA00022723"/>
    </source>
</evidence>
<dbReference type="CDD" id="cd07509">
    <property type="entry name" value="HAD_PPase"/>
    <property type="match status" value="1"/>
</dbReference>
<evidence type="ECO:0000256" key="5">
    <source>
        <dbReference type="ARBA" id="ARBA00039666"/>
    </source>
</evidence>
<dbReference type="InterPro" id="IPR002645">
    <property type="entry name" value="STAS_dom"/>
</dbReference>
<evidence type="ECO:0000259" key="6">
    <source>
        <dbReference type="PROSITE" id="PS50801"/>
    </source>
</evidence>
<dbReference type="OrthoDB" id="426235at2759"/>
<dbReference type="EMBL" id="RCHS01001343">
    <property type="protein sequence ID" value="RMX54017.1"/>
    <property type="molecule type" value="Genomic_DNA"/>
</dbReference>
<dbReference type="Gene3D" id="3.40.50.1000">
    <property type="entry name" value="HAD superfamily/HAD-like"/>
    <property type="match status" value="2"/>
</dbReference>
<dbReference type="InterPro" id="IPR036412">
    <property type="entry name" value="HAD-like_sf"/>
</dbReference>
<evidence type="ECO:0000313" key="8">
    <source>
        <dbReference type="Proteomes" id="UP000275408"/>
    </source>
</evidence>
<dbReference type="PANTHER" id="PTHR19288:SF46">
    <property type="entry name" value="HALOACID DEHALOGENASE-LIKE HYDROLASE DOMAIN-CONTAINING PROTEIN 2"/>
    <property type="match status" value="1"/>
</dbReference>